<keyword evidence="2" id="KW-1185">Reference proteome</keyword>
<organism evidence="1 2">
    <name type="scientific">Stephania cephalantha</name>
    <dbReference type="NCBI Taxonomy" id="152367"/>
    <lineage>
        <taxon>Eukaryota</taxon>
        <taxon>Viridiplantae</taxon>
        <taxon>Streptophyta</taxon>
        <taxon>Embryophyta</taxon>
        <taxon>Tracheophyta</taxon>
        <taxon>Spermatophyta</taxon>
        <taxon>Magnoliopsida</taxon>
        <taxon>Ranunculales</taxon>
        <taxon>Menispermaceae</taxon>
        <taxon>Menispermoideae</taxon>
        <taxon>Cissampelideae</taxon>
        <taxon>Stephania</taxon>
    </lineage>
</organism>
<accession>A0AAP0NMP9</accession>
<sequence length="52" mass="6028">MFVWQCIQWCIYWKVVVLGHTGLRFCLQSRASMAETEGKLLGTRGSRLDRPV</sequence>
<evidence type="ECO:0000313" key="2">
    <source>
        <dbReference type="Proteomes" id="UP001419268"/>
    </source>
</evidence>
<protein>
    <submittedName>
        <fullName evidence="1">Uncharacterized protein</fullName>
    </submittedName>
</protein>
<dbReference type="EMBL" id="JBBNAG010000008">
    <property type="protein sequence ID" value="KAK9111729.1"/>
    <property type="molecule type" value="Genomic_DNA"/>
</dbReference>
<dbReference type="Proteomes" id="UP001419268">
    <property type="component" value="Unassembled WGS sequence"/>
</dbReference>
<reference evidence="1 2" key="1">
    <citation type="submission" date="2024-01" db="EMBL/GenBank/DDBJ databases">
        <title>Genome assemblies of Stephania.</title>
        <authorList>
            <person name="Yang L."/>
        </authorList>
    </citation>
    <scope>NUCLEOTIDE SEQUENCE [LARGE SCALE GENOMIC DNA]</scope>
    <source>
        <strain evidence="1">JXDWG</strain>
        <tissue evidence="1">Leaf</tissue>
    </source>
</reference>
<evidence type="ECO:0000313" key="1">
    <source>
        <dbReference type="EMBL" id="KAK9111729.1"/>
    </source>
</evidence>
<comment type="caution">
    <text evidence="1">The sequence shown here is derived from an EMBL/GenBank/DDBJ whole genome shotgun (WGS) entry which is preliminary data.</text>
</comment>
<name>A0AAP0NMP9_9MAGN</name>
<gene>
    <name evidence="1" type="ORF">Scep_019248</name>
</gene>
<dbReference type="AlphaFoldDB" id="A0AAP0NMP9"/>
<proteinExistence type="predicted"/>